<feature type="non-terminal residue" evidence="1">
    <location>
        <position position="48"/>
    </location>
</feature>
<evidence type="ECO:0000313" key="1">
    <source>
        <dbReference type="EMBL" id="KKN58970.1"/>
    </source>
</evidence>
<comment type="caution">
    <text evidence="1">The sequence shown here is derived from an EMBL/GenBank/DDBJ whole genome shotgun (WGS) entry which is preliminary data.</text>
</comment>
<sequence>MGKKYKEWKESFEMKKKYSKNHPYCFYELAEKYLPEDKEAIIVDVGCG</sequence>
<reference evidence="1" key="1">
    <citation type="journal article" date="2015" name="Nature">
        <title>Complex archaea that bridge the gap between prokaryotes and eukaryotes.</title>
        <authorList>
            <person name="Spang A."/>
            <person name="Saw J.H."/>
            <person name="Jorgensen S.L."/>
            <person name="Zaremba-Niedzwiedzka K."/>
            <person name="Martijn J."/>
            <person name="Lind A.E."/>
            <person name="van Eijk R."/>
            <person name="Schleper C."/>
            <person name="Guy L."/>
            <person name="Ettema T.J."/>
        </authorList>
    </citation>
    <scope>NUCLEOTIDE SEQUENCE</scope>
</reference>
<dbReference type="AlphaFoldDB" id="A0A0F9RR59"/>
<proteinExistence type="predicted"/>
<gene>
    <name evidence="1" type="ORF">LCGC14_0546450</name>
</gene>
<accession>A0A0F9RR59</accession>
<name>A0A0F9RR59_9ZZZZ</name>
<dbReference type="EMBL" id="LAZR01000743">
    <property type="protein sequence ID" value="KKN58970.1"/>
    <property type="molecule type" value="Genomic_DNA"/>
</dbReference>
<organism evidence="1">
    <name type="scientific">marine sediment metagenome</name>
    <dbReference type="NCBI Taxonomy" id="412755"/>
    <lineage>
        <taxon>unclassified sequences</taxon>
        <taxon>metagenomes</taxon>
        <taxon>ecological metagenomes</taxon>
    </lineage>
</organism>
<protein>
    <submittedName>
        <fullName evidence="1">Uncharacterized protein</fullName>
    </submittedName>
</protein>